<evidence type="ECO:0000313" key="1">
    <source>
        <dbReference type="EMBL" id="GES37612.1"/>
    </source>
</evidence>
<protein>
    <submittedName>
        <fullName evidence="1">Uncharacterized protein</fullName>
    </submittedName>
</protein>
<evidence type="ECO:0000313" key="2">
    <source>
        <dbReference type="Proteomes" id="UP000325466"/>
    </source>
</evidence>
<reference evidence="1 2" key="1">
    <citation type="journal article" date="2018" name="Biodegradation">
        <title>1,4-Dioxane degradation characteristics of Rhodococcus aetherivorans JCM 14343.</title>
        <authorList>
            <person name="Inoue D."/>
            <person name="Tsunoda T."/>
            <person name="Yamamoto N."/>
            <person name="Ike M."/>
            <person name="Sei K."/>
        </authorList>
    </citation>
    <scope>NUCLEOTIDE SEQUENCE [LARGE SCALE GENOMIC DNA]</scope>
    <source>
        <strain evidence="1 2">JCM 14343</strain>
    </source>
</reference>
<keyword evidence="2" id="KW-1185">Reference proteome</keyword>
<dbReference type="EMBL" id="BLAH01000086">
    <property type="protein sequence ID" value="GES37612.1"/>
    <property type="molecule type" value="Genomic_DNA"/>
</dbReference>
<sequence length="39" mass="4287">MRRSVDPSRRPGTDFRSPIAAEGVHRVRVSGLLSLTLPV</sequence>
<organism evidence="1 2">
    <name type="scientific">Rhodococcus aetherivorans</name>
    <dbReference type="NCBI Taxonomy" id="191292"/>
    <lineage>
        <taxon>Bacteria</taxon>
        <taxon>Bacillati</taxon>
        <taxon>Actinomycetota</taxon>
        <taxon>Actinomycetes</taxon>
        <taxon>Mycobacteriales</taxon>
        <taxon>Nocardiaceae</taxon>
        <taxon>Rhodococcus</taxon>
    </lineage>
</organism>
<gene>
    <name evidence="1" type="ORF">RAJCM14343_2867</name>
</gene>
<proteinExistence type="predicted"/>
<dbReference type="Proteomes" id="UP000325466">
    <property type="component" value="Unassembled WGS sequence"/>
</dbReference>
<accession>A0ABQ0YM21</accession>
<comment type="caution">
    <text evidence="1">The sequence shown here is derived from an EMBL/GenBank/DDBJ whole genome shotgun (WGS) entry which is preliminary data.</text>
</comment>
<name>A0ABQ0YM21_9NOCA</name>